<dbReference type="GO" id="GO:0005829">
    <property type="term" value="C:cytosol"/>
    <property type="evidence" value="ECO:0007669"/>
    <property type="project" value="TreeGrafter"/>
</dbReference>
<feature type="region of interest" description="Disordered" evidence="1">
    <location>
        <begin position="329"/>
        <end position="374"/>
    </location>
</feature>
<dbReference type="Proteomes" id="UP000053477">
    <property type="component" value="Unassembled WGS sequence"/>
</dbReference>
<evidence type="ECO:0000256" key="1">
    <source>
        <dbReference type="SAM" id="MobiDB-lite"/>
    </source>
</evidence>
<keyword evidence="3" id="KW-1185">Reference proteome</keyword>
<feature type="compositionally biased region" description="Basic and acidic residues" evidence="1">
    <location>
        <begin position="23"/>
        <end position="32"/>
    </location>
</feature>
<feature type="compositionally biased region" description="Basic residues" evidence="1">
    <location>
        <begin position="334"/>
        <end position="353"/>
    </location>
</feature>
<dbReference type="GO" id="GO:0000171">
    <property type="term" value="F:ribonuclease MRP activity"/>
    <property type="evidence" value="ECO:0007669"/>
    <property type="project" value="TreeGrafter"/>
</dbReference>
<dbReference type="EMBL" id="KQ085886">
    <property type="protein sequence ID" value="KLO19519.1"/>
    <property type="molecule type" value="Genomic_DNA"/>
</dbReference>
<feature type="region of interest" description="Disordered" evidence="1">
    <location>
        <begin position="88"/>
        <end position="136"/>
    </location>
</feature>
<dbReference type="Pfam" id="PF08228">
    <property type="entry name" value="RNase_P_pop3"/>
    <property type="match status" value="1"/>
</dbReference>
<accession>A0A0H2S6G0</accession>
<dbReference type="GO" id="GO:0000172">
    <property type="term" value="C:ribonuclease MRP complex"/>
    <property type="evidence" value="ECO:0007669"/>
    <property type="project" value="TreeGrafter"/>
</dbReference>
<sequence length="374" mass="40752">MSNPDAKASAASAKVHTHQSNRKTRDPSERKQVFKAALDNPFHINWPQIPSNVENAILARVIELLQGVAEYNLKRRCDTRKAKTKVKSKMKAKSKDVVMADDGEETAQAGPSTGSDMAETSVSEKPGEPSNSGDLAPIAPEILNVISVGINDVTRRLEAQSRSVLEPPTETISVHQSEMADATTEATPQNDDQLSRSPVRAVLVCKADIDPPMIVHHIPYLVASCNSKVRTGGEPVRLVTLPKGAELSLAQAFGLRRAAIMSLDDDAVTDPMLKSLLDSVPPVVAPWVVGPLPVPRAVKGVPEAQRKLVHNRKDFVPTNIKHIRTTMPKDMKQHKAKRAKERAEAKKRRKERMKKGESKAENPVEGTANTTVAS</sequence>
<dbReference type="InterPro" id="IPR013241">
    <property type="entry name" value="RNase_P_Pop3"/>
</dbReference>
<dbReference type="InterPro" id="IPR029064">
    <property type="entry name" value="Ribosomal_eL30-like_sf"/>
</dbReference>
<feature type="compositionally biased region" description="Polar residues" evidence="1">
    <location>
        <begin position="109"/>
        <end position="133"/>
    </location>
</feature>
<feature type="region of interest" description="Disordered" evidence="1">
    <location>
        <begin position="1"/>
        <end position="32"/>
    </location>
</feature>
<dbReference type="PANTHER" id="PTHR28272:SF1">
    <property type="entry name" value="RIBONUCLEASES P_MRP PROTEIN SUBUNIT POP3"/>
    <property type="match status" value="1"/>
</dbReference>
<protein>
    <submittedName>
        <fullName evidence="2">Uncharacterized protein</fullName>
    </submittedName>
</protein>
<dbReference type="GO" id="GO:0008033">
    <property type="term" value="P:tRNA processing"/>
    <property type="evidence" value="ECO:0007669"/>
    <property type="project" value="InterPro"/>
</dbReference>
<name>A0A0H2S6G0_9AGAM</name>
<evidence type="ECO:0000313" key="2">
    <source>
        <dbReference type="EMBL" id="KLO19519.1"/>
    </source>
</evidence>
<dbReference type="GO" id="GO:0034965">
    <property type="term" value="P:intronic box C/D snoRNA processing"/>
    <property type="evidence" value="ECO:0007669"/>
    <property type="project" value="TreeGrafter"/>
</dbReference>
<reference evidence="2 3" key="1">
    <citation type="submission" date="2015-04" db="EMBL/GenBank/DDBJ databases">
        <title>Complete genome sequence of Schizopora paradoxa KUC8140, a cosmopolitan wood degrader in East Asia.</title>
        <authorList>
            <consortium name="DOE Joint Genome Institute"/>
            <person name="Min B."/>
            <person name="Park H."/>
            <person name="Jang Y."/>
            <person name="Kim J.-J."/>
            <person name="Kim K.H."/>
            <person name="Pangilinan J."/>
            <person name="Lipzen A."/>
            <person name="Riley R."/>
            <person name="Grigoriev I.V."/>
            <person name="Spatafora J.W."/>
            <person name="Choi I.-G."/>
        </authorList>
    </citation>
    <scope>NUCLEOTIDE SEQUENCE [LARGE SCALE GENOMIC DNA]</scope>
    <source>
        <strain evidence="2 3">KUC8140</strain>
    </source>
</reference>
<feature type="region of interest" description="Disordered" evidence="1">
    <location>
        <begin position="160"/>
        <end position="194"/>
    </location>
</feature>
<dbReference type="InParanoid" id="A0A0H2S6G0"/>
<dbReference type="GO" id="GO:0004526">
    <property type="term" value="F:ribonuclease P activity"/>
    <property type="evidence" value="ECO:0007669"/>
    <property type="project" value="TreeGrafter"/>
</dbReference>
<evidence type="ECO:0000313" key="3">
    <source>
        <dbReference type="Proteomes" id="UP000053477"/>
    </source>
</evidence>
<dbReference type="STRING" id="27342.A0A0H2S6G0"/>
<proteinExistence type="predicted"/>
<dbReference type="PANTHER" id="PTHR28272">
    <property type="entry name" value="RIBONUCLEASES P/MRP PROTEIN SUBUNIT POP3"/>
    <property type="match status" value="1"/>
</dbReference>
<dbReference type="AlphaFoldDB" id="A0A0H2S6G0"/>
<dbReference type="OrthoDB" id="20109at2759"/>
<organism evidence="2 3">
    <name type="scientific">Schizopora paradoxa</name>
    <dbReference type="NCBI Taxonomy" id="27342"/>
    <lineage>
        <taxon>Eukaryota</taxon>
        <taxon>Fungi</taxon>
        <taxon>Dikarya</taxon>
        <taxon>Basidiomycota</taxon>
        <taxon>Agaricomycotina</taxon>
        <taxon>Agaricomycetes</taxon>
        <taxon>Hymenochaetales</taxon>
        <taxon>Schizoporaceae</taxon>
        <taxon>Schizopora</taxon>
    </lineage>
</organism>
<dbReference type="GO" id="GO:0005655">
    <property type="term" value="C:nucleolar ribonuclease P complex"/>
    <property type="evidence" value="ECO:0007669"/>
    <property type="project" value="TreeGrafter"/>
</dbReference>
<dbReference type="Gene3D" id="3.30.1330.30">
    <property type="match status" value="1"/>
</dbReference>
<dbReference type="GO" id="GO:0006364">
    <property type="term" value="P:rRNA processing"/>
    <property type="evidence" value="ECO:0007669"/>
    <property type="project" value="InterPro"/>
</dbReference>
<gene>
    <name evidence="2" type="ORF">SCHPADRAFT_935312</name>
</gene>
<feature type="compositionally biased region" description="Polar residues" evidence="1">
    <location>
        <begin position="184"/>
        <end position="194"/>
    </location>
</feature>